<evidence type="ECO:0000313" key="4">
    <source>
        <dbReference type="Proteomes" id="UP000460435"/>
    </source>
</evidence>
<dbReference type="GO" id="GO:0016491">
    <property type="term" value="F:oxidoreductase activity"/>
    <property type="evidence" value="ECO:0007669"/>
    <property type="project" value="InterPro"/>
</dbReference>
<dbReference type="InterPro" id="IPR029039">
    <property type="entry name" value="Flavoprotein-like_sf"/>
</dbReference>
<dbReference type="Pfam" id="PF03358">
    <property type="entry name" value="FMN_red"/>
    <property type="match status" value="1"/>
</dbReference>
<dbReference type="Gene3D" id="3.40.50.360">
    <property type="match status" value="1"/>
</dbReference>
<organism evidence="3 4">
    <name type="scientific">Phytoactinopolyspora mesophila</name>
    <dbReference type="NCBI Taxonomy" id="2650750"/>
    <lineage>
        <taxon>Bacteria</taxon>
        <taxon>Bacillati</taxon>
        <taxon>Actinomycetota</taxon>
        <taxon>Actinomycetes</taxon>
        <taxon>Jiangellales</taxon>
        <taxon>Jiangellaceae</taxon>
        <taxon>Phytoactinopolyspora</taxon>
    </lineage>
</organism>
<name>A0A7K3MBT8_9ACTN</name>
<dbReference type="Proteomes" id="UP000460435">
    <property type="component" value="Unassembled WGS sequence"/>
</dbReference>
<dbReference type="SUPFAM" id="SSF52218">
    <property type="entry name" value="Flavoproteins"/>
    <property type="match status" value="1"/>
</dbReference>
<dbReference type="AlphaFoldDB" id="A0A7K3MBT8"/>
<dbReference type="PANTHER" id="PTHR30543">
    <property type="entry name" value="CHROMATE REDUCTASE"/>
    <property type="match status" value="1"/>
</dbReference>
<accession>A0A7K3MBT8</accession>
<dbReference type="GO" id="GO:0005829">
    <property type="term" value="C:cytosol"/>
    <property type="evidence" value="ECO:0007669"/>
    <property type="project" value="TreeGrafter"/>
</dbReference>
<evidence type="ECO:0000256" key="1">
    <source>
        <dbReference type="SAM" id="MobiDB-lite"/>
    </source>
</evidence>
<evidence type="ECO:0000259" key="2">
    <source>
        <dbReference type="Pfam" id="PF03358"/>
    </source>
</evidence>
<protein>
    <submittedName>
        <fullName evidence="3">NADPH-dependent FMN reductase</fullName>
    </submittedName>
</protein>
<comment type="caution">
    <text evidence="3">The sequence shown here is derived from an EMBL/GenBank/DDBJ whole genome shotgun (WGS) entry which is preliminary data.</text>
</comment>
<keyword evidence="4" id="KW-1185">Reference proteome</keyword>
<dbReference type="InterPro" id="IPR050712">
    <property type="entry name" value="NAD(P)H-dep_reductase"/>
</dbReference>
<dbReference type="RefSeq" id="WP_162453197.1">
    <property type="nucleotide sequence ID" value="NZ_WLZY01000012.1"/>
</dbReference>
<feature type="region of interest" description="Disordered" evidence="1">
    <location>
        <begin position="188"/>
        <end position="209"/>
    </location>
</feature>
<sequence>MTRIAIVVGSTRPGRYAEVVAQWVHAHASKRDDAEFTVLDIADFGLPLLDEPVPPMAGEYRQPHTQAWAATIASFDGFVFVTPEYNNSVSGALKNALDYLYAEWNDKAAGFVGYGAQGGVRAVQQLRVILGELRMADVRATVALSLDDDVDEHGRFAPRVHHEDALTETLDQLIAWAVALRALRVSHPASPAGDTTRGGTAEYAHASVS</sequence>
<dbReference type="EMBL" id="WLZY01000012">
    <property type="protein sequence ID" value="NDL60487.1"/>
    <property type="molecule type" value="Genomic_DNA"/>
</dbReference>
<dbReference type="GO" id="GO:0010181">
    <property type="term" value="F:FMN binding"/>
    <property type="evidence" value="ECO:0007669"/>
    <property type="project" value="TreeGrafter"/>
</dbReference>
<gene>
    <name evidence="3" type="ORF">F7O44_25750</name>
</gene>
<proteinExistence type="predicted"/>
<dbReference type="PANTHER" id="PTHR30543:SF21">
    <property type="entry name" value="NAD(P)H-DEPENDENT FMN REDUCTASE LOT6"/>
    <property type="match status" value="1"/>
</dbReference>
<feature type="domain" description="NADPH-dependent FMN reductase-like" evidence="2">
    <location>
        <begin position="2"/>
        <end position="145"/>
    </location>
</feature>
<reference evidence="3 4" key="1">
    <citation type="submission" date="2019-11" db="EMBL/GenBank/DDBJ databases">
        <authorList>
            <person name="Li X.-J."/>
            <person name="Feng X.-M."/>
        </authorList>
    </citation>
    <scope>NUCLEOTIDE SEQUENCE [LARGE SCALE GENOMIC DNA]</scope>
    <source>
        <strain evidence="3 4">XMNu-373</strain>
    </source>
</reference>
<dbReference type="InterPro" id="IPR005025">
    <property type="entry name" value="FMN_Rdtase-like_dom"/>
</dbReference>
<evidence type="ECO:0000313" key="3">
    <source>
        <dbReference type="EMBL" id="NDL60487.1"/>
    </source>
</evidence>